<evidence type="ECO:0000259" key="8">
    <source>
        <dbReference type="PROSITE" id="PS50928"/>
    </source>
</evidence>
<keyword evidence="5 7" id="KW-1133">Transmembrane helix</keyword>
<feature type="transmembrane region" description="Helical" evidence="7">
    <location>
        <begin position="173"/>
        <end position="195"/>
    </location>
</feature>
<evidence type="ECO:0000256" key="5">
    <source>
        <dbReference type="ARBA" id="ARBA00022989"/>
    </source>
</evidence>
<feature type="transmembrane region" description="Helical" evidence="7">
    <location>
        <begin position="249"/>
        <end position="265"/>
    </location>
</feature>
<dbReference type="Proteomes" id="UP000031307">
    <property type="component" value="Unassembled WGS sequence"/>
</dbReference>
<dbReference type="GO" id="GO:0055085">
    <property type="term" value="P:transmembrane transport"/>
    <property type="evidence" value="ECO:0007669"/>
    <property type="project" value="InterPro"/>
</dbReference>
<gene>
    <name evidence="9" type="ORF">DB43_GN00230</name>
</gene>
<dbReference type="SUPFAM" id="SSF53850">
    <property type="entry name" value="Periplasmic binding protein-like II"/>
    <property type="match status" value="1"/>
</dbReference>
<keyword evidence="2 7" id="KW-0813">Transport</keyword>
<keyword evidence="4 7" id="KW-0812">Transmembrane</keyword>
<dbReference type="EMBL" id="JSAM01000083">
    <property type="protein sequence ID" value="KIA77315.1"/>
    <property type="molecule type" value="Genomic_DNA"/>
</dbReference>
<dbReference type="CDD" id="cd06261">
    <property type="entry name" value="TM_PBP2"/>
    <property type="match status" value="1"/>
</dbReference>
<dbReference type="InterPro" id="IPR035906">
    <property type="entry name" value="MetI-like_sf"/>
</dbReference>
<evidence type="ECO:0000313" key="9">
    <source>
        <dbReference type="EMBL" id="KIA77315.1"/>
    </source>
</evidence>
<accession>A0A0C1C8D7</accession>
<feature type="transmembrane region" description="Helical" evidence="7">
    <location>
        <begin position="61"/>
        <end position="80"/>
    </location>
</feature>
<comment type="similarity">
    <text evidence="7">Belongs to the binding-protein-dependent transport system permease family.</text>
</comment>
<feature type="transmembrane region" description="Helical" evidence="7">
    <location>
        <begin position="92"/>
        <end position="112"/>
    </location>
</feature>
<comment type="caution">
    <text evidence="9">The sequence shown here is derived from an EMBL/GenBank/DDBJ whole genome shotgun (WGS) entry which is preliminary data.</text>
</comment>
<protein>
    <recommendedName>
        <fullName evidence="8">ABC transmembrane type-1 domain-containing protein</fullName>
    </recommendedName>
</protein>
<dbReference type="RefSeq" id="WP_006339969.1">
    <property type="nucleotide sequence ID" value="NZ_JSAM01000083.1"/>
</dbReference>
<name>A0A0C1C8D7_9BACT</name>
<dbReference type="PATRIC" id="fig|83552.4.peg.1560"/>
<dbReference type="PANTHER" id="PTHR30151:SF20">
    <property type="entry name" value="ABC TRANSPORTER PERMEASE PROTEIN HI_0355-RELATED"/>
    <property type="match status" value="1"/>
</dbReference>
<evidence type="ECO:0000256" key="7">
    <source>
        <dbReference type="RuleBase" id="RU363032"/>
    </source>
</evidence>
<feature type="transmembrane region" description="Helical" evidence="7">
    <location>
        <begin position="118"/>
        <end position="136"/>
    </location>
</feature>
<dbReference type="InterPro" id="IPR015168">
    <property type="entry name" value="SsuA/THI5"/>
</dbReference>
<feature type="domain" description="ABC transmembrane type-1" evidence="8">
    <location>
        <begin position="54"/>
        <end position="238"/>
    </location>
</feature>
<sequence length="552" mass="62795">MVKKTWVPFIAICFLLGSWEFCCRFFSDLLFVLPPPSRILLCIWQKSDRLLFHTGITLKEMAGGFILALLVAFPLAWMMAFWESMRMILQPLFIVIQCIPMFALAPLMVMWFGWSYTAIVLPTALMIFFPLTMNIYQGLLSTPQHLADYFKTLNATPWQFFFKLQLPASLPHIFAGFRISAAIAGIAAIAGEWAGGQNGLGMLMLQSRRETDLEITFGALFCLTFISSILYLGMAALEKAVKNRKSWRLPFNSLAATALVTIVFGCQPSPKIKETRLLLDWVPNPNHVALYVGIEKNFFKQRGIDLQILKLHDPSDSVSYLMSGQADLAVYYMVETLQAIQKGAKIAMIGVLIEEPLNSLLYRKDDGIRTIEDLNDKIIGYSMDGKSFKSLQTLLKQKKLTPKAMHNVSFDLVSTLAIKRVDAVYDAYWNIEVPHLRSLGIETEFFKMSDLGIPPHQELVMIAKEDSIQASSEFVKKFQAAMQEAITYCQQNPKEAFEMYLKANPDKGDKAREWEREAWELTYPILAKSQQIDQAAVNNYRDWLLEHAILQR</sequence>
<dbReference type="Gene3D" id="3.40.190.10">
    <property type="entry name" value="Periplasmic binding protein-like II"/>
    <property type="match status" value="2"/>
</dbReference>
<dbReference type="Pfam" id="PF09084">
    <property type="entry name" value="NMT1"/>
    <property type="match status" value="1"/>
</dbReference>
<evidence type="ECO:0000256" key="1">
    <source>
        <dbReference type="ARBA" id="ARBA00004651"/>
    </source>
</evidence>
<dbReference type="Pfam" id="PF00528">
    <property type="entry name" value="BPD_transp_1"/>
    <property type="match status" value="1"/>
</dbReference>
<dbReference type="Gene3D" id="1.10.3720.10">
    <property type="entry name" value="MetI-like"/>
    <property type="match status" value="1"/>
</dbReference>
<dbReference type="PANTHER" id="PTHR30151">
    <property type="entry name" value="ALKANE SULFONATE ABC TRANSPORTER-RELATED, MEMBRANE SUBUNIT"/>
    <property type="match status" value="1"/>
</dbReference>
<comment type="subcellular location">
    <subcellularLocation>
        <location evidence="1 7">Cell membrane</location>
        <topology evidence="1 7">Multi-pass membrane protein</topology>
    </subcellularLocation>
</comment>
<dbReference type="AlphaFoldDB" id="A0A0C1C8D7"/>
<evidence type="ECO:0000313" key="10">
    <source>
        <dbReference type="Proteomes" id="UP000031307"/>
    </source>
</evidence>
<organism evidence="9 10">
    <name type="scientific">Parachlamydia acanthamoebae</name>
    <dbReference type="NCBI Taxonomy" id="83552"/>
    <lineage>
        <taxon>Bacteria</taxon>
        <taxon>Pseudomonadati</taxon>
        <taxon>Chlamydiota</taxon>
        <taxon>Chlamydiia</taxon>
        <taxon>Parachlamydiales</taxon>
        <taxon>Parachlamydiaceae</taxon>
        <taxon>Parachlamydia</taxon>
    </lineage>
</organism>
<keyword evidence="3" id="KW-1003">Cell membrane</keyword>
<dbReference type="InterPro" id="IPR000515">
    <property type="entry name" value="MetI-like"/>
</dbReference>
<reference evidence="9 10" key="1">
    <citation type="journal article" date="2014" name="Mol. Biol. Evol.">
        <title>Massive expansion of Ubiquitination-related gene families within the Chlamydiae.</title>
        <authorList>
            <person name="Domman D."/>
            <person name="Collingro A."/>
            <person name="Lagkouvardos I."/>
            <person name="Gehre L."/>
            <person name="Weinmaier T."/>
            <person name="Rattei T."/>
            <person name="Subtil A."/>
            <person name="Horn M."/>
        </authorList>
    </citation>
    <scope>NUCLEOTIDE SEQUENCE [LARGE SCALE GENOMIC DNA]</scope>
    <source>
        <strain evidence="9 10">OEW1</strain>
    </source>
</reference>
<dbReference type="SUPFAM" id="SSF161098">
    <property type="entry name" value="MetI-like"/>
    <property type="match status" value="1"/>
</dbReference>
<dbReference type="OMA" id="MIFFPLT"/>
<evidence type="ECO:0000256" key="3">
    <source>
        <dbReference type="ARBA" id="ARBA00022475"/>
    </source>
</evidence>
<feature type="transmembrane region" description="Helical" evidence="7">
    <location>
        <begin position="215"/>
        <end position="237"/>
    </location>
</feature>
<evidence type="ECO:0000256" key="2">
    <source>
        <dbReference type="ARBA" id="ARBA00022448"/>
    </source>
</evidence>
<evidence type="ECO:0000256" key="4">
    <source>
        <dbReference type="ARBA" id="ARBA00022692"/>
    </source>
</evidence>
<dbReference type="GO" id="GO:0005886">
    <property type="term" value="C:plasma membrane"/>
    <property type="evidence" value="ECO:0007669"/>
    <property type="project" value="UniProtKB-SubCell"/>
</dbReference>
<dbReference type="PROSITE" id="PS50928">
    <property type="entry name" value="ABC_TM1"/>
    <property type="match status" value="1"/>
</dbReference>
<proteinExistence type="inferred from homology"/>
<evidence type="ECO:0000256" key="6">
    <source>
        <dbReference type="ARBA" id="ARBA00023136"/>
    </source>
</evidence>
<keyword evidence="6 7" id="KW-0472">Membrane</keyword>